<proteinExistence type="inferred from homology"/>
<evidence type="ECO:0000256" key="2">
    <source>
        <dbReference type="ARBA" id="ARBA00023002"/>
    </source>
</evidence>
<evidence type="ECO:0000313" key="5">
    <source>
        <dbReference type="Proteomes" id="UP000185781"/>
    </source>
</evidence>
<sequence length="279" mass="30211">METKKVWFVTGASKGLGFELVKKLLSEGFQVAATSRTVNSLISAFGEASENFLPLSVNITDNNDVKSAIAKTTEHFGQINVVVNNAGYGQIGTLEELTDEEARENYAVNVFGTLNVIRNAMPYLREQKSGNIFNISSIGGFSGNFPGWGIYCSTKFAVAGFTEALAEEAKDFGIHATVVYPGYFRTDFLAKDSVKTPANPIQAYEAARSSEQAHLDEINGNQPNDPVKAADVLIQLSKEENPPVHFLLGVGTMEFLTNKVDAITGEAKKWEVLANSTGI</sequence>
<dbReference type="STRING" id="373672.SAMN05421785_10634"/>
<evidence type="ECO:0000256" key="3">
    <source>
        <dbReference type="RuleBase" id="RU000363"/>
    </source>
</evidence>
<dbReference type="SUPFAM" id="SSF51735">
    <property type="entry name" value="NAD(P)-binding Rossmann-fold domains"/>
    <property type="match status" value="1"/>
</dbReference>
<name>A0A1N7P7K5_9FLAO</name>
<dbReference type="Proteomes" id="UP000185781">
    <property type="component" value="Unassembled WGS sequence"/>
</dbReference>
<evidence type="ECO:0000256" key="1">
    <source>
        <dbReference type="ARBA" id="ARBA00006484"/>
    </source>
</evidence>
<dbReference type="InterPro" id="IPR002347">
    <property type="entry name" value="SDR_fam"/>
</dbReference>
<dbReference type="RefSeq" id="WP_076393208.1">
    <property type="nucleotide sequence ID" value="NZ_FTOV01000006.1"/>
</dbReference>
<dbReference type="OrthoDB" id="1235794at2"/>
<accession>A0A1N7P7K5</accession>
<protein>
    <submittedName>
        <fullName evidence="4">Short-chain dehydrogenase</fullName>
    </submittedName>
</protein>
<keyword evidence="2" id="KW-0560">Oxidoreductase</keyword>
<comment type="similarity">
    <text evidence="1 3">Belongs to the short-chain dehydrogenases/reductases (SDR) family.</text>
</comment>
<dbReference type="AlphaFoldDB" id="A0A1N7P7K5"/>
<reference evidence="4 5" key="1">
    <citation type="submission" date="2017-01" db="EMBL/GenBank/DDBJ databases">
        <authorList>
            <person name="Mah S.A."/>
            <person name="Swanson W.J."/>
            <person name="Moy G.W."/>
            <person name="Vacquier V.D."/>
        </authorList>
    </citation>
    <scope>NUCLEOTIDE SEQUENCE [LARGE SCALE GENOMIC DNA]</scope>
    <source>
        <strain evidence="4 5">DSM 18014</strain>
    </source>
</reference>
<dbReference type="EMBL" id="FTOV01000006">
    <property type="protein sequence ID" value="SIT06517.1"/>
    <property type="molecule type" value="Genomic_DNA"/>
</dbReference>
<dbReference type="PRINTS" id="PR00081">
    <property type="entry name" value="GDHRDH"/>
</dbReference>
<dbReference type="PROSITE" id="PS00061">
    <property type="entry name" value="ADH_SHORT"/>
    <property type="match status" value="1"/>
</dbReference>
<dbReference type="GO" id="GO:0016491">
    <property type="term" value="F:oxidoreductase activity"/>
    <property type="evidence" value="ECO:0007669"/>
    <property type="project" value="UniProtKB-KW"/>
</dbReference>
<dbReference type="InterPro" id="IPR051911">
    <property type="entry name" value="SDR_oxidoreductase"/>
</dbReference>
<dbReference type="InterPro" id="IPR020904">
    <property type="entry name" value="Sc_DH/Rdtase_CS"/>
</dbReference>
<dbReference type="PANTHER" id="PTHR43976">
    <property type="entry name" value="SHORT CHAIN DEHYDROGENASE"/>
    <property type="match status" value="1"/>
</dbReference>
<dbReference type="InterPro" id="IPR036291">
    <property type="entry name" value="NAD(P)-bd_dom_sf"/>
</dbReference>
<dbReference type="PRINTS" id="PR00080">
    <property type="entry name" value="SDRFAMILY"/>
</dbReference>
<dbReference type="Pfam" id="PF00106">
    <property type="entry name" value="adh_short"/>
    <property type="match status" value="1"/>
</dbReference>
<dbReference type="PANTHER" id="PTHR43976:SF16">
    <property type="entry name" value="SHORT-CHAIN DEHYDROGENASE_REDUCTASE FAMILY PROTEIN"/>
    <property type="match status" value="1"/>
</dbReference>
<dbReference type="Gene3D" id="3.40.50.720">
    <property type="entry name" value="NAD(P)-binding Rossmann-like Domain"/>
    <property type="match status" value="1"/>
</dbReference>
<gene>
    <name evidence="4" type="ORF">SAMN05421785_10634</name>
</gene>
<evidence type="ECO:0000313" key="4">
    <source>
        <dbReference type="EMBL" id="SIT06517.1"/>
    </source>
</evidence>
<dbReference type="CDD" id="cd05374">
    <property type="entry name" value="17beta-HSD-like_SDR_c"/>
    <property type="match status" value="1"/>
</dbReference>
<organism evidence="4 5">
    <name type="scientific">Chryseobacterium gambrini</name>
    <dbReference type="NCBI Taxonomy" id="373672"/>
    <lineage>
        <taxon>Bacteria</taxon>
        <taxon>Pseudomonadati</taxon>
        <taxon>Bacteroidota</taxon>
        <taxon>Flavobacteriia</taxon>
        <taxon>Flavobacteriales</taxon>
        <taxon>Weeksellaceae</taxon>
        <taxon>Chryseobacterium group</taxon>
        <taxon>Chryseobacterium</taxon>
    </lineage>
</organism>